<name>A0A4Z2HT22_9TELE</name>
<evidence type="ECO:0000313" key="3">
    <source>
        <dbReference type="Proteomes" id="UP000314294"/>
    </source>
</evidence>
<dbReference type="EMBL" id="SRLO01000194">
    <property type="protein sequence ID" value="TNN68113.1"/>
    <property type="molecule type" value="Genomic_DNA"/>
</dbReference>
<proteinExistence type="predicted"/>
<gene>
    <name evidence="2" type="ORF">EYF80_021596</name>
</gene>
<sequence>MPFPNKVVKEKLKNTGNRAILGTERRREGRKSEAINANGRKNEPQFPEDWLSNSMQPHVHDKNVSTPPSFEKRSHRYHHVMPSSSGVVLVDAAVVSASVLIPLMEAGFGTTRGFPHSDSRLDCSDFRVLWLVFLTSITSDGFLFPVEHGIEGLLGHLIGSLEMSHDLLYCYHVWSALSPQAQQIHLKRVARDSASTGRCHLFTPTKEDKLFCHKKCSAFNLKCTQSQRIKDSPTGLLGSRIIATDHIVGRAHPLKELSIHILGIAVIRDVNQIHGLWVHHADIRMARRWSRVLEGHRRRIGMPVAREPPPTDRCSGDCRLKSSAKEWSGESWPNSIDIVECSGDLVSCVRLFLFGEMSGEIDMGLGQSSLDGDPSASWKVVGV</sequence>
<dbReference type="Proteomes" id="UP000314294">
    <property type="component" value="Unassembled WGS sequence"/>
</dbReference>
<keyword evidence="3" id="KW-1185">Reference proteome</keyword>
<evidence type="ECO:0000256" key="1">
    <source>
        <dbReference type="SAM" id="MobiDB-lite"/>
    </source>
</evidence>
<comment type="caution">
    <text evidence="2">The sequence shown here is derived from an EMBL/GenBank/DDBJ whole genome shotgun (WGS) entry which is preliminary data.</text>
</comment>
<protein>
    <submittedName>
        <fullName evidence="2">Uncharacterized protein</fullName>
    </submittedName>
</protein>
<organism evidence="2 3">
    <name type="scientific">Liparis tanakae</name>
    <name type="common">Tanaka's snailfish</name>
    <dbReference type="NCBI Taxonomy" id="230148"/>
    <lineage>
        <taxon>Eukaryota</taxon>
        <taxon>Metazoa</taxon>
        <taxon>Chordata</taxon>
        <taxon>Craniata</taxon>
        <taxon>Vertebrata</taxon>
        <taxon>Euteleostomi</taxon>
        <taxon>Actinopterygii</taxon>
        <taxon>Neopterygii</taxon>
        <taxon>Teleostei</taxon>
        <taxon>Neoteleostei</taxon>
        <taxon>Acanthomorphata</taxon>
        <taxon>Eupercaria</taxon>
        <taxon>Perciformes</taxon>
        <taxon>Cottioidei</taxon>
        <taxon>Cottales</taxon>
        <taxon>Liparidae</taxon>
        <taxon>Liparis</taxon>
    </lineage>
</organism>
<accession>A0A4Z2HT22</accession>
<feature type="compositionally biased region" description="Basic and acidic residues" evidence="1">
    <location>
        <begin position="23"/>
        <end position="33"/>
    </location>
</feature>
<evidence type="ECO:0000313" key="2">
    <source>
        <dbReference type="EMBL" id="TNN68113.1"/>
    </source>
</evidence>
<dbReference type="AlphaFoldDB" id="A0A4Z2HT22"/>
<reference evidence="2 3" key="1">
    <citation type="submission" date="2019-03" db="EMBL/GenBank/DDBJ databases">
        <title>First draft genome of Liparis tanakae, snailfish: a comprehensive survey of snailfish specific genes.</title>
        <authorList>
            <person name="Kim W."/>
            <person name="Song I."/>
            <person name="Jeong J.-H."/>
            <person name="Kim D."/>
            <person name="Kim S."/>
            <person name="Ryu S."/>
            <person name="Song J.Y."/>
            <person name="Lee S.K."/>
        </authorList>
    </citation>
    <scope>NUCLEOTIDE SEQUENCE [LARGE SCALE GENOMIC DNA]</scope>
    <source>
        <tissue evidence="2">Muscle</tissue>
    </source>
</reference>
<feature type="region of interest" description="Disordered" evidence="1">
    <location>
        <begin position="1"/>
        <end position="73"/>
    </location>
</feature>